<organism evidence="1 2">
    <name type="scientific">Peribacillus simplex NBRC 15720 = DSM 1321</name>
    <dbReference type="NCBI Taxonomy" id="1349754"/>
    <lineage>
        <taxon>Bacteria</taxon>
        <taxon>Bacillati</taxon>
        <taxon>Bacillota</taxon>
        <taxon>Bacilli</taxon>
        <taxon>Bacillales</taxon>
        <taxon>Bacillaceae</taxon>
        <taxon>Peribacillus</taxon>
    </lineage>
</organism>
<reference evidence="1 2" key="1">
    <citation type="submission" date="2016-10" db="EMBL/GenBank/DDBJ databases">
        <title>The whole genome sequencing and assembly of Bacillus simplex DSM 1321 strain.</title>
        <authorList>
            <person name="Park M.-K."/>
            <person name="Lee Y.-J."/>
            <person name="Yi H."/>
            <person name="Bahn Y.-S."/>
            <person name="Kim J.F."/>
            <person name="Lee D.-W."/>
        </authorList>
    </citation>
    <scope>NUCLEOTIDE SEQUENCE [LARGE SCALE GENOMIC DNA]</scope>
    <source>
        <strain evidence="1 2">DSM 1321</strain>
    </source>
</reference>
<evidence type="ECO:0000313" key="1">
    <source>
        <dbReference type="EMBL" id="ASS95575.1"/>
    </source>
</evidence>
<sequence length="114" mass="13921">MKYSYEFKRNPLGYLRIILPQEINLFSDFIEYIVFETEVDEYIDIVHKVVEGEYDEFEIEGNATSVLIKKDTTVLHHFYIFDKPNENEMETEQFKELMLIWRNKIPERYKEPEN</sequence>
<name>A0A223EKI1_9BACI</name>
<protein>
    <submittedName>
        <fullName evidence="1">tRNA-Val4</fullName>
    </submittedName>
</protein>
<dbReference type="RefSeq" id="WP_063235210.1">
    <property type="nucleotide sequence ID" value="NZ_BCVO01000022.1"/>
</dbReference>
<dbReference type="EMBL" id="CP017704">
    <property type="protein sequence ID" value="ASS95575.1"/>
    <property type="molecule type" value="Genomic_DNA"/>
</dbReference>
<proteinExistence type="predicted"/>
<accession>A0A223EKI1</accession>
<gene>
    <name evidence="1" type="ORF">BS1321_17675</name>
</gene>
<dbReference type="Proteomes" id="UP000214618">
    <property type="component" value="Chromosome"/>
</dbReference>
<dbReference type="GeneID" id="56474594"/>
<dbReference type="OrthoDB" id="2940425at2"/>
<evidence type="ECO:0000313" key="2">
    <source>
        <dbReference type="Proteomes" id="UP000214618"/>
    </source>
</evidence>
<dbReference type="AlphaFoldDB" id="A0A223EKI1"/>